<proteinExistence type="inferred from homology"/>
<dbReference type="GO" id="GO:0008194">
    <property type="term" value="F:UDP-glycosyltransferase activity"/>
    <property type="evidence" value="ECO:0007669"/>
    <property type="project" value="InterPro"/>
</dbReference>
<dbReference type="CDD" id="cd03784">
    <property type="entry name" value="GT1_Gtf-like"/>
    <property type="match status" value="1"/>
</dbReference>
<dbReference type="OrthoDB" id="5835829at2759"/>
<dbReference type="EC" id="2.4.1.-" evidence="4"/>
<dbReference type="STRING" id="210143.A0A1R3GII7"/>
<reference evidence="5 6" key="1">
    <citation type="submission" date="2013-09" db="EMBL/GenBank/DDBJ databases">
        <title>Corchorus capsularis genome sequencing.</title>
        <authorList>
            <person name="Alam M."/>
            <person name="Haque M.S."/>
            <person name="Islam M.S."/>
            <person name="Emdad E.M."/>
            <person name="Islam M.M."/>
            <person name="Ahmed B."/>
            <person name="Halim A."/>
            <person name="Hossen Q.M.M."/>
            <person name="Hossain M.Z."/>
            <person name="Ahmed R."/>
            <person name="Khan M.M."/>
            <person name="Islam R."/>
            <person name="Rashid M.M."/>
            <person name="Khan S.A."/>
            <person name="Rahman M.S."/>
            <person name="Alam M."/>
        </authorList>
    </citation>
    <scope>NUCLEOTIDE SEQUENCE [LARGE SCALE GENOMIC DNA]</scope>
    <source>
        <strain evidence="6">cv. CVL-1</strain>
        <tissue evidence="5">Whole seedling</tissue>
    </source>
</reference>
<dbReference type="SUPFAM" id="SSF53756">
    <property type="entry name" value="UDP-Glycosyltransferase/glycogen phosphorylase"/>
    <property type="match status" value="1"/>
</dbReference>
<dbReference type="PANTHER" id="PTHR48044:SF29">
    <property type="entry name" value="GLYCOSYLTRANSFERASE"/>
    <property type="match status" value="1"/>
</dbReference>
<dbReference type="Gene3D" id="3.40.50.2000">
    <property type="entry name" value="Glycogen Phosphorylase B"/>
    <property type="match status" value="2"/>
</dbReference>
<protein>
    <recommendedName>
        <fullName evidence="4">Glycosyltransferase</fullName>
        <ecNumber evidence="4">2.4.1.-</ecNumber>
    </recommendedName>
</protein>
<dbReference type="EMBL" id="AWWV01014277">
    <property type="protein sequence ID" value="OMO57892.1"/>
    <property type="molecule type" value="Genomic_DNA"/>
</dbReference>
<evidence type="ECO:0000256" key="3">
    <source>
        <dbReference type="RuleBase" id="RU003718"/>
    </source>
</evidence>
<keyword evidence="2 3" id="KW-0808">Transferase</keyword>
<organism evidence="5 6">
    <name type="scientific">Corchorus capsularis</name>
    <name type="common">Jute</name>
    <dbReference type="NCBI Taxonomy" id="210143"/>
    <lineage>
        <taxon>Eukaryota</taxon>
        <taxon>Viridiplantae</taxon>
        <taxon>Streptophyta</taxon>
        <taxon>Embryophyta</taxon>
        <taxon>Tracheophyta</taxon>
        <taxon>Spermatophyta</taxon>
        <taxon>Magnoliopsida</taxon>
        <taxon>eudicotyledons</taxon>
        <taxon>Gunneridae</taxon>
        <taxon>Pentapetalae</taxon>
        <taxon>rosids</taxon>
        <taxon>malvids</taxon>
        <taxon>Malvales</taxon>
        <taxon>Malvaceae</taxon>
        <taxon>Grewioideae</taxon>
        <taxon>Apeibeae</taxon>
        <taxon>Corchorus</taxon>
    </lineage>
</organism>
<keyword evidence="6" id="KW-1185">Reference proteome</keyword>
<dbReference type="AlphaFoldDB" id="A0A1R3GII7"/>
<sequence length="462" mass="52532">MDSKQKKMSVLMFPWLAYGHISPFLELAKKLSKRNFHTFFFSTPINLNSIKSKLSPKYAQSIQFVELHLPSLPDLPPHYHTTNGLPPHLMNTLKKAFDMSSLQFSKILKTLNPDLLVYDFIQPWAPLLALSNKIPAVHFLCTSAAMSSFSVHAFKKPCEDFPFPNIYVHGNFMNAKFNNMENCSSDDSISDQDRVLQCFERSTKIILVKTFEELEGKFMDYLSVLLNKKIVPTGPLTQDPNEDEGDDDERTKLLLEWLNKKSKSSTVFVSFGSEYFLSKEEREEIAYGLELSKVNFIWVIRFPLGENKTNLEEALPQGFLQRVSERGLVVENWAPQAKILQHSSIGGFVSHCGWSSVMESLKFGVPIIAIPMHLDQPLNARLVVDVGVGLEVIRNHGSLEREEIAKLIKEVVLGNGNDGEIVRRKAREMSNHIKKKGEKDMDELVEELMLICKMKPNSCHLS</sequence>
<dbReference type="InterPro" id="IPR002213">
    <property type="entry name" value="UDP_glucos_trans"/>
</dbReference>
<comment type="caution">
    <text evidence="5">The sequence shown here is derived from an EMBL/GenBank/DDBJ whole genome shotgun (WGS) entry which is preliminary data.</text>
</comment>
<evidence type="ECO:0000313" key="6">
    <source>
        <dbReference type="Proteomes" id="UP000188268"/>
    </source>
</evidence>
<dbReference type="InterPro" id="IPR035595">
    <property type="entry name" value="UDP_glycos_trans_CS"/>
</dbReference>
<dbReference type="Proteomes" id="UP000188268">
    <property type="component" value="Unassembled WGS sequence"/>
</dbReference>
<evidence type="ECO:0000313" key="5">
    <source>
        <dbReference type="EMBL" id="OMO57892.1"/>
    </source>
</evidence>
<dbReference type="OMA" id="RYTMLTC"/>
<name>A0A1R3GII7_COCAP</name>
<evidence type="ECO:0000256" key="1">
    <source>
        <dbReference type="ARBA" id="ARBA00009995"/>
    </source>
</evidence>
<comment type="similarity">
    <text evidence="1 3">Belongs to the UDP-glycosyltransferase family.</text>
</comment>
<keyword evidence="3" id="KW-0328">Glycosyltransferase</keyword>
<evidence type="ECO:0000256" key="2">
    <source>
        <dbReference type="ARBA" id="ARBA00022679"/>
    </source>
</evidence>
<dbReference type="GO" id="GO:1901137">
    <property type="term" value="P:carbohydrate derivative biosynthetic process"/>
    <property type="evidence" value="ECO:0007669"/>
    <property type="project" value="UniProtKB-ARBA"/>
</dbReference>
<evidence type="ECO:0000256" key="4">
    <source>
        <dbReference type="RuleBase" id="RU362057"/>
    </source>
</evidence>
<dbReference type="Pfam" id="PF00201">
    <property type="entry name" value="UDPGT"/>
    <property type="match status" value="1"/>
</dbReference>
<dbReference type="Gramene" id="OMO57892">
    <property type="protein sequence ID" value="OMO57892"/>
    <property type="gene ID" value="CCACVL1_25658"/>
</dbReference>
<dbReference type="FunFam" id="3.40.50.2000:FF:000060">
    <property type="entry name" value="Glycosyltransferase"/>
    <property type="match status" value="1"/>
</dbReference>
<dbReference type="PROSITE" id="PS00375">
    <property type="entry name" value="UDPGT"/>
    <property type="match status" value="1"/>
</dbReference>
<gene>
    <name evidence="5" type="ORF">CCACVL1_25658</name>
</gene>
<dbReference type="PANTHER" id="PTHR48044">
    <property type="entry name" value="GLYCOSYLTRANSFERASE"/>
    <property type="match status" value="1"/>
</dbReference>
<accession>A0A1R3GII7</accession>